<feature type="binding site" evidence="8">
    <location>
        <position position="672"/>
    </location>
    <ligand>
        <name>Zn(2+)</name>
        <dbReference type="ChEBI" id="CHEBI:29105"/>
        <label>2</label>
    </ligand>
</feature>
<feature type="region of interest" description="Disordered" evidence="9">
    <location>
        <begin position="365"/>
        <end position="469"/>
    </location>
</feature>
<evidence type="ECO:0000256" key="6">
    <source>
        <dbReference type="ARBA" id="ARBA00022853"/>
    </source>
</evidence>
<keyword evidence="6" id="KW-0156">Chromatin regulator</keyword>
<keyword evidence="7" id="KW-0539">Nucleus</keyword>
<dbReference type="AlphaFoldDB" id="A0A6A5WLW1"/>
<feature type="region of interest" description="Disordered" evidence="9">
    <location>
        <begin position="539"/>
        <end position="649"/>
    </location>
</feature>
<gene>
    <name evidence="12" type="ORF">P154DRAFT_154477</name>
</gene>
<evidence type="ECO:0008006" key="14">
    <source>
        <dbReference type="Google" id="ProtNLM"/>
    </source>
</evidence>
<dbReference type="OrthoDB" id="5411773at2759"/>
<feature type="region of interest" description="Disordered" evidence="9">
    <location>
        <begin position="702"/>
        <end position="723"/>
    </location>
</feature>
<dbReference type="SMART" id="SM01408">
    <property type="entry name" value="ING"/>
    <property type="match status" value="1"/>
</dbReference>
<dbReference type="SUPFAM" id="SSF57903">
    <property type="entry name" value="FYVE/PHD zinc finger"/>
    <property type="match status" value="1"/>
</dbReference>
<dbReference type="Gene3D" id="3.30.40.10">
    <property type="entry name" value="Zinc/RING finger domain, C3HC4 (zinc finger)"/>
    <property type="match status" value="1"/>
</dbReference>
<dbReference type="CDD" id="cd15505">
    <property type="entry name" value="PHD_ING"/>
    <property type="match status" value="1"/>
</dbReference>
<comment type="similarity">
    <text evidence="2">Belongs to the ING family.</text>
</comment>
<feature type="compositionally biased region" description="Low complexity" evidence="9">
    <location>
        <begin position="460"/>
        <end position="469"/>
    </location>
</feature>
<organism evidence="12 13">
    <name type="scientific">Amniculicola lignicola CBS 123094</name>
    <dbReference type="NCBI Taxonomy" id="1392246"/>
    <lineage>
        <taxon>Eukaryota</taxon>
        <taxon>Fungi</taxon>
        <taxon>Dikarya</taxon>
        <taxon>Ascomycota</taxon>
        <taxon>Pezizomycotina</taxon>
        <taxon>Dothideomycetes</taxon>
        <taxon>Pleosporomycetidae</taxon>
        <taxon>Pleosporales</taxon>
        <taxon>Amniculicolaceae</taxon>
        <taxon>Amniculicola</taxon>
    </lineage>
</organism>
<keyword evidence="4" id="KW-0863">Zinc-finger</keyword>
<dbReference type="InterPro" id="IPR028651">
    <property type="entry name" value="ING_fam"/>
</dbReference>
<evidence type="ECO:0000256" key="8">
    <source>
        <dbReference type="PIRSR" id="PIRSR628651-51"/>
    </source>
</evidence>
<feature type="binding site" evidence="8">
    <location>
        <position position="681"/>
    </location>
    <ligand>
        <name>Zn(2+)</name>
        <dbReference type="ChEBI" id="CHEBI:29105"/>
        <label>1</label>
    </ligand>
</feature>
<keyword evidence="13" id="KW-1185">Reference proteome</keyword>
<feature type="binding site" evidence="8">
    <location>
        <position position="656"/>
    </location>
    <ligand>
        <name>Zn(2+)</name>
        <dbReference type="ChEBI" id="CHEBI:29105"/>
        <label>1</label>
    </ligand>
</feature>
<evidence type="ECO:0000313" key="13">
    <source>
        <dbReference type="Proteomes" id="UP000799779"/>
    </source>
</evidence>
<feature type="region of interest" description="Disordered" evidence="9">
    <location>
        <begin position="288"/>
        <end position="314"/>
    </location>
</feature>
<dbReference type="PANTHER" id="PTHR10333">
    <property type="entry name" value="INHIBITOR OF GROWTH PROTEIN"/>
    <property type="match status" value="1"/>
</dbReference>
<feature type="compositionally biased region" description="Low complexity" evidence="9">
    <location>
        <begin position="365"/>
        <end position="379"/>
    </location>
</feature>
<dbReference type="GO" id="GO:0006355">
    <property type="term" value="P:regulation of DNA-templated transcription"/>
    <property type="evidence" value="ECO:0007669"/>
    <property type="project" value="TreeGrafter"/>
</dbReference>
<reference evidence="12" key="1">
    <citation type="journal article" date="2020" name="Stud. Mycol.">
        <title>101 Dothideomycetes genomes: a test case for predicting lifestyles and emergence of pathogens.</title>
        <authorList>
            <person name="Haridas S."/>
            <person name="Albert R."/>
            <person name="Binder M."/>
            <person name="Bloem J."/>
            <person name="Labutti K."/>
            <person name="Salamov A."/>
            <person name="Andreopoulos B."/>
            <person name="Baker S."/>
            <person name="Barry K."/>
            <person name="Bills G."/>
            <person name="Bluhm B."/>
            <person name="Cannon C."/>
            <person name="Castanera R."/>
            <person name="Culley D."/>
            <person name="Daum C."/>
            <person name="Ezra D."/>
            <person name="Gonzalez J."/>
            <person name="Henrissat B."/>
            <person name="Kuo A."/>
            <person name="Liang C."/>
            <person name="Lipzen A."/>
            <person name="Lutzoni F."/>
            <person name="Magnuson J."/>
            <person name="Mondo S."/>
            <person name="Nolan M."/>
            <person name="Ohm R."/>
            <person name="Pangilinan J."/>
            <person name="Park H.-J."/>
            <person name="Ramirez L."/>
            <person name="Alfaro M."/>
            <person name="Sun H."/>
            <person name="Tritt A."/>
            <person name="Yoshinaga Y."/>
            <person name="Zwiers L.-H."/>
            <person name="Turgeon B."/>
            <person name="Goodwin S."/>
            <person name="Spatafora J."/>
            <person name="Crous P."/>
            <person name="Grigoriev I."/>
        </authorList>
    </citation>
    <scope>NUCLEOTIDE SEQUENCE</scope>
    <source>
        <strain evidence="12">CBS 123094</strain>
    </source>
</reference>
<feature type="compositionally biased region" description="Basic and acidic residues" evidence="9">
    <location>
        <begin position="490"/>
        <end position="502"/>
    </location>
</feature>
<feature type="binding site" evidence="8">
    <location>
        <position position="654"/>
    </location>
    <ligand>
        <name>Zn(2+)</name>
        <dbReference type="ChEBI" id="CHEBI:29105"/>
        <label>1</label>
    </ligand>
</feature>
<dbReference type="PANTHER" id="PTHR10333:SF42">
    <property type="entry name" value="INHIBITOR OF GROWTH PROTEIN 5"/>
    <property type="match status" value="1"/>
</dbReference>
<dbReference type="SMART" id="SM00249">
    <property type="entry name" value="PHD"/>
    <property type="match status" value="1"/>
</dbReference>
<evidence type="ECO:0000256" key="5">
    <source>
        <dbReference type="ARBA" id="ARBA00022833"/>
    </source>
</evidence>
<dbReference type="GO" id="GO:0033698">
    <property type="term" value="C:Rpd3L complex"/>
    <property type="evidence" value="ECO:0007669"/>
    <property type="project" value="TreeGrafter"/>
</dbReference>
<feature type="compositionally biased region" description="Low complexity" evidence="9">
    <location>
        <begin position="1"/>
        <end position="15"/>
    </location>
</feature>
<evidence type="ECO:0000259" key="11">
    <source>
        <dbReference type="SMART" id="SM01408"/>
    </source>
</evidence>
<evidence type="ECO:0000256" key="2">
    <source>
        <dbReference type="ARBA" id="ARBA00010210"/>
    </source>
</evidence>
<sequence length="723" mass="77147">MPPATGSRGAGAATASDRRQSTRQGRTSVTRPTNYYARNFAGRGGMGGYDQTPPAASSTPGFLPALTHFTAAVDAFPKELIKHFSMFKEVEAKIHDPEQVLKLLLEEVARQPIPTQAQRRASTQIQNREASASASAHGSAIMDAPARHQQLSVELFPADFNDRPAEEQADLRRRQLFFRLRMVMASMIPTLDEKLVVLTSAKTTKDKGLTRMMDSYVHLDDEISEEARYGSLNHWAYADKEEKKKGGASHERHRREVATANNLAAAAQHVNEADSIAAKSELRREAMLAKRSRNHHDSDFDERPVKKTQKRKVAAAEAEAAIGLGIIGNGAAPQSKRKKTEKALAAAAAAPLMERSLSGALQVAASGGRAGASPRATPGVESSVKRKPRAPPGPTQARKRALPTYSPPLASSPIGPNFAIAKPAVPPAERPTSSRARKNSIANSVASAAQELPPPPPVRRPSSSHSVLQLASSNAITELEQAAGIARDNVPVKRDTTPKESVDAPPALDPATLKHEEIEPVEPESMEIDIPTPAPVPAPVAPRGGRASKTATPIVGTFPEIPMVRSRSTRNGNNGNGNGSHPSSENNSTTTGVVSKRGHKKNAASVTAVTMPSPALNAVKNPKSGPPSSSASSIAPDPEFSDGVDEDGDEPRFCHCNEVSYGNMIACDNDNCPREWFHLACVGMEKVPSARAKWYCSDECKDAAHSARPTRPGKGGRPGSSRQ</sequence>
<evidence type="ECO:0000259" key="10">
    <source>
        <dbReference type="SMART" id="SM00249"/>
    </source>
</evidence>
<feature type="compositionally biased region" description="Gly residues" evidence="9">
    <location>
        <begin position="713"/>
        <end position="723"/>
    </location>
</feature>
<proteinExistence type="inferred from homology"/>
<feature type="domain" description="Inhibitor of growth protein N-terminal histone-binding" evidence="11">
    <location>
        <begin position="65"/>
        <end position="219"/>
    </location>
</feature>
<dbReference type="GO" id="GO:0008270">
    <property type="term" value="F:zinc ion binding"/>
    <property type="evidence" value="ECO:0007669"/>
    <property type="project" value="UniProtKB-KW"/>
</dbReference>
<feature type="binding site" evidence="8">
    <location>
        <position position="696"/>
    </location>
    <ligand>
        <name>Zn(2+)</name>
        <dbReference type="ChEBI" id="CHEBI:29105"/>
        <label>2</label>
    </ligand>
</feature>
<feature type="compositionally biased region" description="Acidic residues" evidence="9">
    <location>
        <begin position="639"/>
        <end position="649"/>
    </location>
</feature>
<name>A0A6A5WLW1_9PLEO</name>
<feature type="binding site" evidence="8">
    <location>
        <position position="678"/>
    </location>
    <ligand>
        <name>Zn(2+)</name>
        <dbReference type="ChEBI" id="CHEBI:29105"/>
        <label>1</label>
    </ligand>
</feature>
<dbReference type="EMBL" id="ML977580">
    <property type="protein sequence ID" value="KAF2001864.1"/>
    <property type="molecule type" value="Genomic_DNA"/>
</dbReference>
<dbReference type="InterPro" id="IPR011011">
    <property type="entry name" value="Znf_FYVE_PHD"/>
</dbReference>
<feature type="compositionally biased region" description="Polar residues" evidence="9">
    <location>
        <begin position="22"/>
        <end position="33"/>
    </location>
</feature>
<feature type="region of interest" description="Disordered" evidence="9">
    <location>
        <begin position="1"/>
        <end position="37"/>
    </location>
</feature>
<evidence type="ECO:0000256" key="4">
    <source>
        <dbReference type="ARBA" id="ARBA00022771"/>
    </source>
</evidence>
<dbReference type="GO" id="GO:0006325">
    <property type="term" value="P:chromatin organization"/>
    <property type="evidence" value="ECO:0007669"/>
    <property type="project" value="UniProtKB-KW"/>
</dbReference>
<evidence type="ECO:0000256" key="1">
    <source>
        <dbReference type="ARBA" id="ARBA00004123"/>
    </source>
</evidence>
<feature type="compositionally biased region" description="Low complexity" evidence="9">
    <location>
        <begin position="565"/>
        <end position="588"/>
    </location>
</feature>
<keyword evidence="5 8" id="KW-0862">Zinc</keyword>
<dbReference type="InterPro" id="IPR001965">
    <property type="entry name" value="Znf_PHD"/>
</dbReference>
<feature type="binding site" evidence="8">
    <location>
        <position position="700"/>
    </location>
    <ligand>
        <name>Zn(2+)</name>
        <dbReference type="ChEBI" id="CHEBI:29105"/>
        <label>2</label>
    </ligand>
</feature>
<dbReference type="Proteomes" id="UP000799779">
    <property type="component" value="Unassembled WGS sequence"/>
</dbReference>
<evidence type="ECO:0000256" key="7">
    <source>
        <dbReference type="ARBA" id="ARBA00023242"/>
    </source>
</evidence>
<feature type="compositionally biased region" description="Basic and acidic residues" evidence="9">
    <location>
        <begin position="295"/>
        <end position="305"/>
    </location>
</feature>
<dbReference type="GO" id="GO:0070210">
    <property type="term" value="C:Rpd3L-Expanded complex"/>
    <property type="evidence" value="ECO:0007669"/>
    <property type="project" value="TreeGrafter"/>
</dbReference>
<protein>
    <recommendedName>
        <fullName evidence="14">Chromatin modification-related protein</fullName>
    </recommendedName>
</protein>
<feature type="region of interest" description="Disordered" evidence="9">
    <location>
        <begin position="487"/>
        <end position="508"/>
    </location>
</feature>
<accession>A0A6A5WLW1</accession>
<evidence type="ECO:0000313" key="12">
    <source>
        <dbReference type="EMBL" id="KAF2001864.1"/>
    </source>
</evidence>
<feature type="binding site" evidence="8">
    <location>
        <position position="667"/>
    </location>
    <ligand>
        <name>Zn(2+)</name>
        <dbReference type="ChEBI" id="CHEBI:29105"/>
        <label>2</label>
    </ligand>
</feature>
<feature type="compositionally biased region" description="Low complexity" evidence="9">
    <location>
        <begin position="622"/>
        <end position="638"/>
    </location>
</feature>
<feature type="domain" description="Zinc finger PHD-type" evidence="10">
    <location>
        <begin position="653"/>
        <end position="700"/>
    </location>
</feature>
<comment type="subcellular location">
    <subcellularLocation>
        <location evidence="1">Nucleus</location>
    </subcellularLocation>
</comment>
<dbReference type="InterPro" id="IPR013083">
    <property type="entry name" value="Znf_RING/FYVE/PHD"/>
</dbReference>
<dbReference type="InterPro" id="IPR024610">
    <property type="entry name" value="ING_N_histone-binding"/>
</dbReference>
<evidence type="ECO:0000256" key="9">
    <source>
        <dbReference type="SAM" id="MobiDB-lite"/>
    </source>
</evidence>
<keyword evidence="3 8" id="KW-0479">Metal-binding</keyword>
<evidence type="ECO:0000256" key="3">
    <source>
        <dbReference type="ARBA" id="ARBA00022723"/>
    </source>
</evidence>